<reference evidence="2" key="1">
    <citation type="submission" date="2016-11" db="UniProtKB">
        <authorList>
            <consortium name="WormBaseParasite"/>
        </authorList>
    </citation>
    <scope>IDENTIFICATION</scope>
    <source>
        <strain evidence="2">KR3021</strain>
    </source>
</reference>
<organism evidence="1 2">
    <name type="scientific">Rhabditophanes sp. KR3021</name>
    <dbReference type="NCBI Taxonomy" id="114890"/>
    <lineage>
        <taxon>Eukaryota</taxon>
        <taxon>Metazoa</taxon>
        <taxon>Ecdysozoa</taxon>
        <taxon>Nematoda</taxon>
        <taxon>Chromadorea</taxon>
        <taxon>Rhabditida</taxon>
        <taxon>Tylenchina</taxon>
        <taxon>Panagrolaimomorpha</taxon>
        <taxon>Strongyloidoidea</taxon>
        <taxon>Alloionematidae</taxon>
        <taxon>Rhabditophanes</taxon>
    </lineage>
</organism>
<evidence type="ECO:0000313" key="2">
    <source>
        <dbReference type="WBParaSite" id="RSKR_0000837700.1"/>
    </source>
</evidence>
<evidence type="ECO:0000313" key="1">
    <source>
        <dbReference type="Proteomes" id="UP000095286"/>
    </source>
</evidence>
<accession>A0AC35U7S7</accession>
<dbReference type="Proteomes" id="UP000095286">
    <property type="component" value="Unplaced"/>
</dbReference>
<name>A0AC35U7S7_9BILA</name>
<sequence length="1065" mass="121736">MVSNDDLIAREFTNCELLKMLSYLEGELQAKDILIAIIKNDKVRDICYKSKYGKLPLESDPYEALRRDSVLAEEKMNESDVRELFDPKYRGIENLMKRQKDYVKKCNNTLNLGNQRAKFLIEELQLQLHNKNAVIQDKENINFQLDEEIVNLKSIIDKRDDDIHNLKDQLQKQTEALEIEKEKAKTIILFLMEERKKLLLVNHELQLKDKMIQVYFYHVTFDIIYLSILLAFFLGAGAKNFKEVNNVRDHFSADDSPSRKEFAIAREFFKELGKPFHVVVALQADDGGDTLRPGYIDKALEIENFLQYQLNVTHEGKTYAYSDFCGAQCETSDAVNIFLTMYRDAKHKKKSNVKLTYPSMDIFGHHVYLANNIFQVKLSEKSKLIDGVGLIAINFHAIYQNATMEKVMNLWEHAVLDYTATTQKNSLIKVCTTSEGLVSEEVRRTGLKTLPLMSFSFLVVLIFTVITALDRDPVKTRPWEAAFGVLCPPLSLMASFGTLFWFEYEFIPIVTVVPFLIMAIGVDDVFIFMHAYRHSKDTHDVREKIAEMLSDAGPSITITSLTNLLSFGIGIYTPTPAICVFCVFVTVSVIYDYIYQVFFFTAVLVYGGKREKEQRSGYTWFFKVKDYNPRKYIERELGRYEKAMYKYIDNFVENWVDFSMSIYAKVIILSILSIYWSISFYGLMQIKVGLTSEKLFLDDSPLLELVRLQNNIIFKEGGQMIVFVNNPGNLSDPSAISELMHILSEFEHETGSVGSSSTQMWLNGYLPFIGLQNHGSIDFKYKYLPEFFSISEYHKWSHFVSLGNTSDCYVENPNCIHKFFFSTGFQNAVAWSDRLNLLQKWRGIAEEHPQLNLTIYEDFSLYADQLLSIPPVTQQTVFYALVCMAIVLTAFTPNIATIISGVFSIMSINLGVFGLLYFWSIDLDPISMATTLMAIGFSVDFVAHISFHYYKGDIDDRKERLTHALKSIALPMVQAGTSTILSICVLATINAYMVQVFVKVVTLVVGLGMIHGLVVLPVIYASLPFHKEKAETLPTKNKIIPVNDNISIHSIKKVAPIQDSETNPN</sequence>
<proteinExistence type="predicted"/>
<dbReference type="WBParaSite" id="RSKR_0000837700.1">
    <property type="protein sequence ID" value="RSKR_0000837700.1"/>
    <property type="gene ID" value="RSKR_0000837700"/>
</dbReference>
<protein>
    <submittedName>
        <fullName evidence="2">SSD domain-containing protein</fullName>
    </submittedName>
</protein>